<organism evidence="2 3">
    <name type="scientific">Deinococcus radiodurans (strain ATCC 13939 / DSM 20539 / JCM 16871 / CCUG 27074 / LMG 4051 / NBRC 15346 / NCIMB 9279 / VKM B-1422 / R1)</name>
    <dbReference type="NCBI Taxonomy" id="243230"/>
    <lineage>
        <taxon>Bacteria</taxon>
        <taxon>Thermotogati</taxon>
        <taxon>Deinococcota</taxon>
        <taxon>Deinococci</taxon>
        <taxon>Deinococcales</taxon>
        <taxon>Deinococcaceae</taxon>
        <taxon>Deinococcus</taxon>
    </lineage>
</organism>
<dbReference type="PATRIC" id="fig|243230.17.peg.1060"/>
<dbReference type="eggNOG" id="ENOG502ZWB6">
    <property type="taxonomic scope" value="Bacteria"/>
</dbReference>
<dbReference type="EnsemblBacteria" id="AAF10462">
    <property type="protein sequence ID" value="AAF10462"/>
    <property type="gene ID" value="DR_0874"/>
</dbReference>
<dbReference type="InParanoid" id="Q9RVZ6"/>
<dbReference type="STRING" id="243230.DR_0874"/>
<dbReference type="AlphaFoldDB" id="Q9RVZ6"/>
<feature type="chain" id="PRO_5009974308" evidence="1">
    <location>
        <begin position="21"/>
        <end position="243"/>
    </location>
</feature>
<evidence type="ECO:0000256" key="1">
    <source>
        <dbReference type="SAM" id="SignalP"/>
    </source>
</evidence>
<sequence length="243" mass="27084">MKFMTWTCALLLSLPGVAAAQSRVLYDVRVPTPAPQLQEKVWQQIRALARRADQAQLWGRDASCVDQDLNINGAAAGAFTAPNTRQTAYLYTSCFEIPNVSRQGLVIMQGQQVVAHYVFKDHFTELYSLKDINRNGSSELGLLRHLEGQGTAYDYLAVAELRPSRRFLMLEKVNYNDCGNMGTAGWTSQVIRVLPGARPTFTKQSLSGRCDGVDPFRRISAQGVSKAFTPQQEPTEWKTAPLR</sequence>
<accession>Q9RVZ6</accession>
<protein>
    <submittedName>
        <fullName evidence="2">Uncharacterized protein</fullName>
    </submittedName>
</protein>
<dbReference type="HOGENOM" id="CLU_1141103_0_0_0"/>
<feature type="signal peptide" evidence="1">
    <location>
        <begin position="1"/>
        <end position="20"/>
    </location>
</feature>
<evidence type="ECO:0000313" key="3">
    <source>
        <dbReference type="Proteomes" id="UP000002524"/>
    </source>
</evidence>
<keyword evidence="3" id="KW-1185">Reference proteome</keyword>
<dbReference type="EMBL" id="AE000513">
    <property type="protein sequence ID" value="AAF10462.1"/>
    <property type="molecule type" value="Genomic_DNA"/>
</dbReference>
<reference evidence="2 3" key="1">
    <citation type="journal article" date="1999" name="Science">
        <title>Genome sequence of the radioresistant bacterium Deinococcus radiodurans R1.</title>
        <authorList>
            <person name="White O."/>
            <person name="Eisen J.A."/>
            <person name="Heidelberg J.F."/>
            <person name="Hickey E.K."/>
            <person name="Peterson J.D."/>
            <person name="Dodson R.J."/>
            <person name="Haft D.H."/>
            <person name="Gwinn M.L."/>
            <person name="Nelson W.C."/>
            <person name="Richardson D.L."/>
            <person name="Moffat K.S."/>
            <person name="Qin H."/>
            <person name="Jiang L."/>
            <person name="Pamphile W."/>
            <person name="Crosby M."/>
            <person name="Shen M."/>
            <person name="Vamathevan J.J."/>
            <person name="Lam P."/>
            <person name="McDonald L."/>
            <person name="Utterback T."/>
            <person name="Zalewski C."/>
            <person name="Makarova K.S."/>
            <person name="Aravind L."/>
            <person name="Daly M.J."/>
            <person name="Minton K.W."/>
            <person name="Fleischmann R.D."/>
            <person name="Ketchum K.A."/>
            <person name="Nelson K.E."/>
            <person name="Salzberg S."/>
            <person name="Smith H.O."/>
            <person name="Venter J.C."/>
            <person name="Fraser C.M."/>
        </authorList>
    </citation>
    <scope>NUCLEOTIDE SEQUENCE [LARGE SCALE GENOMIC DNA]</scope>
    <source>
        <strain evidence="3">ATCC 13939 / DSM 20539 / JCM 16871 / LMG 4051 / NBRC 15346 / NCIMB 9279 / R1 / VKM B-1422</strain>
    </source>
</reference>
<dbReference type="PIR" id="H75463">
    <property type="entry name" value="H75463"/>
</dbReference>
<name>Q9RVZ6_DEIRA</name>
<dbReference type="PaxDb" id="243230-DR_0874"/>
<dbReference type="GeneID" id="69517120"/>
<dbReference type="KEGG" id="dra:DR_0874"/>
<gene>
    <name evidence="2" type="ordered locus">DR_0874</name>
</gene>
<dbReference type="OrthoDB" id="61727at2"/>
<keyword evidence="1" id="KW-0732">Signal</keyword>
<evidence type="ECO:0000313" key="2">
    <source>
        <dbReference type="EMBL" id="AAF10462.1"/>
    </source>
</evidence>
<dbReference type="Proteomes" id="UP000002524">
    <property type="component" value="Chromosome 1"/>
</dbReference>
<dbReference type="RefSeq" id="WP_010887519.1">
    <property type="nucleotide sequence ID" value="NC_001263.1"/>
</dbReference>
<proteinExistence type="predicted"/>